<dbReference type="GeneID" id="87947541"/>
<evidence type="ECO:0000313" key="3">
    <source>
        <dbReference type="EMBL" id="WQF86027.1"/>
    </source>
</evidence>
<feature type="domain" description="Cyanovirin-N" evidence="2">
    <location>
        <begin position="29"/>
        <end position="141"/>
    </location>
</feature>
<dbReference type="InterPro" id="IPR011058">
    <property type="entry name" value="Cyanovirin-N"/>
</dbReference>
<dbReference type="Proteomes" id="UP001322277">
    <property type="component" value="Chromosome 7"/>
</dbReference>
<proteinExistence type="predicted"/>
<dbReference type="KEGG" id="cdet:87947541"/>
<evidence type="ECO:0000256" key="1">
    <source>
        <dbReference type="SAM" id="SignalP"/>
    </source>
</evidence>
<protein>
    <submittedName>
        <fullName evidence="3">Cyanovirin-N</fullName>
    </submittedName>
</protein>
<dbReference type="InterPro" id="IPR036673">
    <property type="entry name" value="Cyanovirin-N_sf"/>
</dbReference>
<organism evidence="3 4">
    <name type="scientific">Colletotrichum destructivum</name>
    <dbReference type="NCBI Taxonomy" id="34406"/>
    <lineage>
        <taxon>Eukaryota</taxon>
        <taxon>Fungi</taxon>
        <taxon>Dikarya</taxon>
        <taxon>Ascomycota</taxon>
        <taxon>Pezizomycotina</taxon>
        <taxon>Sordariomycetes</taxon>
        <taxon>Hypocreomycetidae</taxon>
        <taxon>Glomerellales</taxon>
        <taxon>Glomerellaceae</taxon>
        <taxon>Colletotrichum</taxon>
        <taxon>Colletotrichum destructivum species complex</taxon>
    </lineage>
</organism>
<dbReference type="Pfam" id="PF08881">
    <property type="entry name" value="CVNH"/>
    <property type="match status" value="1"/>
</dbReference>
<dbReference type="EMBL" id="CP137311">
    <property type="protein sequence ID" value="WQF86027.1"/>
    <property type="molecule type" value="Genomic_DNA"/>
</dbReference>
<accession>A0AAX4ISL9</accession>
<dbReference type="SUPFAM" id="SSF51322">
    <property type="entry name" value="Cyanovirin-N"/>
    <property type="match status" value="1"/>
</dbReference>
<keyword evidence="1" id="KW-0732">Signal</keyword>
<feature type="signal peptide" evidence="1">
    <location>
        <begin position="1"/>
        <end position="20"/>
    </location>
</feature>
<gene>
    <name evidence="3" type="ORF">CDEST_11041</name>
</gene>
<dbReference type="Gene3D" id="2.30.60.10">
    <property type="entry name" value="Cyanovirin-N"/>
    <property type="match status" value="1"/>
</dbReference>
<sequence>MKGFGIIIPVLSLMAAQALARDCPLESDCFQKSCKNIQLLMEPIPFVDNSVYRGLWRLHAECRDNAGIKTVTRIDLSECIGNFDGNLLWSKHGGLYCDECKLTKTDPVIMQCECKTKKQKLVVREINLSEGIWVYDGAIGCYDTQWVKFPGIGKY</sequence>
<evidence type="ECO:0000259" key="2">
    <source>
        <dbReference type="SMART" id="SM01111"/>
    </source>
</evidence>
<name>A0AAX4ISL9_9PEZI</name>
<reference evidence="4" key="1">
    <citation type="journal article" date="2023" name="bioRxiv">
        <title>Complete genome of the Medicago anthracnose fungus, Colletotrichum destructivum, reveals a mini-chromosome-like region within a core chromosome.</title>
        <authorList>
            <person name="Lapalu N."/>
            <person name="Simon A."/>
            <person name="Lu A."/>
            <person name="Plaumann P.-L."/>
            <person name="Amselem J."/>
            <person name="Pigne S."/>
            <person name="Auger A."/>
            <person name="Koch C."/>
            <person name="Dallery J.-F."/>
            <person name="O'Connell R.J."/>
        </authorList>
    </citation>
    <scope>NUCLEOTIDE SEQUENCE [LARGE SCALE GENOMIC DNA]</scope>
    <source>
        <strain evidence="4">CBS 520.97</strain>
    </source>
</reference>
<keyword evidence="4" id="KW-1185">Reference proteome</keyword>
<dbReference type="RefSeq" id="XP_062783248.1">
    <property type="nucleotide sequence ID" value="XM_062927197.1"/>
</dbReference>
<dbReference type="SMART" id="SM01111">
    <property type="entry name" value="CVNH"/>
    <property type="match status" value="1"/>
</dbReference>
<dbReference type="AlphaFoldDB" id="A0AAX4ISL9"/>
<feature type="chain" id="PRO_5043926440" evidence="1">
    <location>
        <begin position="21"/>
        <end position="155"/>
    </location>
</feature>
<evidence type="ECO:0000313" key="4">
    <source>
        <dbReference type="Proteomes" id="UP001322277"/>
    </source>
</evidence>